<dbReference type="RefSeq" id="WP_344347325.1">
    <property type="nucleotide sequence ID" value="NZ_BAAASM010000009.1"/>
</dbReference>
<accession>A0ABW0WCS6</accession>
<dbReference type="Proteomes" id="UP001596065">
    <property type="component" value="Unassembled WGS sequence"/>
</dbReference>
<proteinExistence type="predicted"/>
<protein>
    <recommendedName>
        <fullName evidence="3">Resolvase/invertase-type recombinase catalytic domain-containing protein</fullName>
    </recommendedName>
</protein>
<organism evidence="1 2">
    <name type="scientific">Streptomyces nogalater</name>
    <dbReference type="NCBI Taxonomy" id="38314"/>
    <lineage>
        <taxon>Bacteria</taxon>
        <taxon>Bacillati</taxon>
        <taxon>Actinomycetota</taxon>
        <taxon>Actinomycetes</taxon>
        <taxon>Kitasatosporales</taxon>
        <taxon>Streptomycetaceae</taxon>
        <taxon>Streptomyces</taxon>
    </lineage>
</organism>
<dbReference type="EMBL" id="JBHSOE010000003">
    <property type="protein sequence ID" value="MFC5654551.1"/>
    <property type="molecule type" value="Genomic_DNA"/>
</dbReference>
<sequence length="135" mass="14594">MTRTPGELSRRRSIAAAASGFTSRATVVLYACIPPGQDQDETVVRLREYAAARDWDIIGEVIDHTATATPLGARPNWPLAKTYIENGQAHGLVTTSRTACADTTKSAPLTEWLRGRHAFLAEAMPTSTLATEAVR</sequence>
<evidence type="ECO:0000313" key="1">
    <source>
        <dbReference type="EMBL" id="MFC5654551.1"/>
    </source>
</evidence>
<evidence type="ECO:0000313" key="2">
    <source>
        <dbReference type="Proteomes" id="UP001596065"/>
    </source>
</evidence>
<keyword evidence="2" id="KW-1185">Reference proteome</keyword>
<evidence type="ECO:0008006" key="3">
    <source>
        <dbReference type="Google" id="ProtNLM"/>
    </source>
</evidence>
<name>A0ABW0WCS6_STRNO</name>
<comment type="caution">
    <text evidence="1">The sequence shown here is derived from an EMBL/GenBank/DDBJ whole genome shotgun (WGS) entry which is preliminary data.</text>
</comment>
<gene>
    <name evidence="1" type="ORF">ACFP3J_03455</name>
</gene>
<reference evidence="2" key="1">
    <citation type="journal article" date="2019" name="Int. J. Syst. Evol. Microbiol.">
        <title>The Global Catalogue of Microorganisms (GCM) 10K type strain sequencing project: providing services to taxonomists for standard genome sequencing and annotation.</title>
        <authorList>
            <consortium name="The Broad Institute Genomics Platform"/>
            <consortium name="The Broad Institute Genome Sequencing Center for Infectious Disease"/>
            <person name="Wu L."/>
            <person name="Ma J."/>
        </authorList>
    </citation>
    <scope>NUCLEOTIDE SEQUENCE [LARGE SCALE GENOMIC DNA]</scope>
    <source>
        <strain evidence="2">KCTC 5701</strain>
    </source>
</reference>